<dbReference type="CDD" id="cd15904">
    <property type="entry name" value="TSPO_MBR"/>
    <property type="match status" value="1"/>
</dbReference>
<feature type="transmembrane region" description="Helical" evidence="6">
    <location>
        <begin position="120"/>
        <end position="138"/>
    </location>
</feature>
<evidence type="ECO:0000256" key="2">
    <source>
        <dbReference type="ARBA" id="ARBA00007524"/>
    </source>
</evidence>
<dbReference type="EMBL" id="JASNQZ010000012">
    <property type="protein sequence ID" value="KAL0949486.1"/>
    <property type="molecule type" value="Genomic_DNA"/>
</dbReference>
<protein>
    <recommendedName>
        <fullName evidence="10">Translocator protein</fullName>
    </recommendedName>
</protein>
<keyword evidence="7" id="KW-0732">Signal</keyword>
<accession>A0ABR3J1H4</accession>
<dbReference type="PIRSF" id="PIRSF005859">
    <property type="entry name" value="PBR"/>
    <property type="match status" value="1"/>
</dbReference>
<comment type="subcellular location">
    <subcellularLocation>
        <location evidence="1">Membrane</location>
        <topology evidence="1">Multi-pass membrane protein</topology>
    </subcellularLocation>
</comment>
<dbReference type="InterPro" id="IPR038330">
    <property type="entry name" value="TspO/MBR-related_sf"/>
</dbReference>
<organism evidence="8 9">
    <name type="scientific">Hohenbuehelia grisea</name>
    <dbReference type="NCBI Taxonomy" id="104357"/>
    <lineage>
        <taxon>Eukaryota</taxon>
        <taxon>Fungi</taxon>
        <taxon>Dikarya</taxon>
        <taxon>Basidiomycota</taxon>
        <taxon>Agaricomycotina</taxon>
        <taxon>Agaricomycetes</taxon>
        <taxon>Agaricomycetidae</taxon>
        <taxon>Agaricales</taxon>
        <taxon>Pleurotineae</taxon>
        <taxon>Pleurotaceae</taxon>
        <taxon>Hohenbuehelia</taxon>
    </lineage>
</organism>
<evidence type="ECO:0000313" key="9">
    <source>
        <dbReference type="Proteomes" id="UP001556367"/>
    </source>
</evidence>
<name>A0ABR3J1H4_9AGAR</name>
<dbReference type="InterPro" id="IPR004307">
    <property type="entry name" value="TspO_MBR"/>
</dbReference>
<evidence type="ECO:0000256" key="7">
    <source>
        <dbReference type="SAM" id="SignalP"/>
    </source>
</evidence>
<evidence type="ECO:0000313" key="8">
    <source>
        <dbReference type="EMBL" id="KAL0949486.1"/>
    </source>
</evidence>
<proteinExistence type="inferred from homology"/>
<gene>
    <name evidence="8" type="ORF">HGRIS_009540</name>
</gene>
<feature type="transmembrane region" description="Helical" evidence="6">
    <location>
        <begin position="150"/>
        <end position="170"/>
    </location>
</feature>
<evidence type="ECO:0000256" key="4">
    <source>
        <dbReference type="ARBA" id="ARBA00022989"/>
    </source>
</evidence>
<dbReference type="Pfam" id="PF03073">
    <property type="entry name" value="TspO_MBR"/>
    <property type="match status" value="1"/>
</dbReference>
<comment type="caution">
    <text evidence="8">The sequence shown here is derived from an EMBL/GenBank/DDBJ whole genome shotgun (WGS) entry which is preliminary data.</text>
</comment>
<evidence type="ECO:0000256" key="5">
    <source>
        <dbReference type="ARBA" id="ARBA00023136"/>
    </source>
</evidence>
<keyword evidence="9" id="KW-1185">Reference proteome</keyword>
<dbReference type="Gene3D" id="1.20.1260.100">
    <property type="entry name" value="TspO/MBR protein"/>
    <property type="match status" value="1"/>
</dbReference>
<keyword evidence="3 6" id="KW-0812">Transmembrane</keyword>
<feature type="signal peptide" evidence="7">
    <location>
        <begin position="1"/>
        <end position="18"/>
    </location>
</feature>
<evidence type="ECO:0000256" key="3">
    <source>
        <dbReference type="ARBA" id="ARBA00022692"/>
    </source>
</evidence>
<dbReference type="PANTHER" id="PTHR10057">
    <property type="entry name" value="PERIPHERAL-TYPE BENZODIAZEPINE RECEPTOR"/>
    <property type="match status" value="1"/>
</dbReference>
<keyword evidence="4 6" id="KW-1133">Transmembrane helix</keyword>
<sequence length="171" mass="18633">MPFATAFVGLALNPITAAGIPLALGMLSGSPTGNAVQSQWYKDLRTPPGRPPRQAFPIAWSLLYLSMGYASHIAARALNETISPSHHAQLEHGLNLYYVQLALNLAWSPLFFGAKKIGLALADSVLLTGTAWYMTALLHNPTNSQTTYFLAPYCAWLSFATYLNAGIWFMN</sequence>
<dbReference type="Proteomes" id="UP001556367">
    <property type="component" value="Unassembled WGS sequence"/>
</dbReference>
<evidence type="ECO:0000256" key="6">
    <source>
        <dbReference type="SAM" id="Phobius"/>
    </source>
</evidence>
<feature type="chain" id="PRO_5045595970" description="Translocator protein" evidence="7">
    <location>
        <begin position="19"/>
        <end position="171"/>
    </location>
</feature>
<keyword evidence="5 6" id="KW-0472">Membrane</keyword>
<evidence type="ECO:0008006" key="10">
    <source>
        <dbReference type="Google" id="ProtNLM"/>
    </source>
</evidence>
<comment type="similarity">
    <text evidence="2">Belongs to the TspO/BZRP family.</text>
</comment>
<reference evidence="9" key="1">
    <citation type="submission" date="2024-06" db="EMBL/GenBank/DDBJ databases">
        <title>Multi-omics analyses provide insights into the biosynthesis of the anticancer antibiotic pleurotin in Hohenbuehelia grisea.</title>
        <authorList>
            <person name="Weaver J.A."/>
            <person name="Alberti F."/>
        </authorList>
    </citation>
    <scope>NUCLEOTIDE SEQUENCE [LARGE SCALE GENOMIC DNA]</scope>
    <source>
        <strain evidence="9">T-177</strain>
    </source>
</reference>
<evidence type="ECO:0000256" key="1">
    <source>
        <dbReference type="ARBA" id="ARBA00004141"/>
    </source>
</evidence>
<dbReference type="PANTHER" id="PTHR10057:SF0">
    <property type="entry name" value="TRANSLOCATOR PROTEIN"/>
    <property type="match status" value="1"/>
</dbReference>